<evidence type="ECO:0000313" key="2">
    <source>
        <dbReference type="Proteomes" id="UP001156882"/>
    </source>
</evidence>
<evidence type="ECO:0000313" key="1">
    <source>
        <dbReference type="EMBL" id="GLS22671.1"/>
    </source>
</evidence>
<accession>A0ABQ6CWR2</accession>
<gene>
    <name evidence="1" type="ORF">GCM10007874_56910</name>
</gene>
<sequence length="135" mass="14967">MTLSDTQRAIEQRAFNQSAIRQDRALSRANETKSTGDTKAGRYFVTTLNAPLVKPMALFRTKTRGKQASVAQKLSATGIEAEAISFLTAKGIVNSIALSDKPGRVPIMESRRWVRNINCCILYAPQMDLATDDYR</sequence>
<dbReference type="Proteomes" id="UP001156882">
    <property type="component" value="Unassembled WGS sequence"/>
</dbReference>
<proteinExistence type="predicted"/>
<keyword evidence="2" id="KW-1185">Reference proteome</keyword>
<protein>
    <submittedName>
        <fullName evidence="1">Uncharacterized protein</fullName>
    </submittedName>
</protein>
<dbReference type="RefSeq" id="WP_284315633.1">
    <property type="nucleotide sequence ID" value="NZ_BSPC01000065.1"/>
</dbReference>
<organism evidence="1 2">
    <name type="scientific">Labrys miyagiensis</name>
    <dbReference type="NCBI Taxonomy" id="346912"/>
    <lineage>
        <taxon>Bacteria</taxon>
        <taxon>Pseudomonadati</taxon>
        <taxon>Pseudomonadota</taxon>
        <taxon>Alphaproteobacteria</taxon>
        <taxon>Hyphomicrobiales</taxon>
        <taxon>Xanthobacteraceae</taxon>
        <taxon>Labrys</taxon>
    </lineage>
</organism>
<comment type="caution">
    <text evidence="1">The sequence shown here is derived from an EMBL/GenBank/DDBJ whole genome shotgun (WGS) entry which is preliminary data.</text>
</comment>
<name>A0ABQ6CWR2_9HYPH</name>
<dbReference type="EMBL" id="BSPC01000065">
    <property type="protein sequence ID" value="GLS22671.1"/>
    <property type="molecule type" value="Genomic_DNA"/>
</dbReference>
<reference evidence="2" key="1">
    <citation type="journal article" date="2019" name="Int. J. Syst. Evol. Microbiol.">
        <title>The Global Catalogue of Microorganisms (GCM) 10K type strain sequencing project: providing services to taxonomists for standard genome sequencing and annotation.</title>
        <authorList>
            <consortium name="The Broad Institute Genomics Platform"/>
            <consortium name="The Broad Institute Genome Sequencing Center for Infectious Disease"/>
            <person name="Wu L."/>
            <person name="Ma J."/>
        </authorList>
    </citation>
    <scope>NUCLEOTIDE SEQUENCE [LARGE SCALE GENOMIC DNA]</scope>
    <source>
        <strain evidence="2">NBRC 101365</strain>
    </source>
</reference>